<feature type="compositionally biased region" description="Basic and acidic residues" evidence="1">
    <location>
        <begin position="260"/>
        <end position="274"/>
    </location>
</feature>
<reference evidence="2" key="1">
    <citation type="journal article" date="2019" name="Sci. Rep.">
        <title>Draft genome of Tanacetum cinerariifolium, the natural source of mosquito coil.</title>
        <authorList>
            <person name="Yamashiro T."/>
            <person name="Shiraishi A."/>
            <person name="Satake H."/>
            <person name="Nakayama K."/>
        </authorList>
    </citation>
    <scope>NUCLEOTIDE SEQUENCE</scope>
</reference>
<evidence type="ECO:0008006" key="3">
    <source>
        <dbReference type="Google" id="ProtNLM"/>
    </source>
</evidence>
<dbReference type="EMBL" id="BKCJ010464060">
    <property type="protein sequence ID" value="GFA66118.1"/>
    <property type="molecule type" value="Genomic_DNA"/>
</dbReference>
<evidence type="ECO:0000256" key="1">
    <source>
        <dbReference type="SAM" id="MobiDB-lite"/>
    </source>
</evidence>
<dbReference type="AlphaFoldDB" id="A0A699JZE6"/>
<proteinExistence type="predicted"/>
<feature type="region of interest" description="Disordered" evidence="1">
    <location>
        <begin position="258"/>
        <end position="311"/>
    </location>
</feature>
<comment type="caution">
    <text evidence="2">The sequence shown here is derived from an EMBL/GenBank/DDBJ whole genome shotgun (WGS) entry which is preliminary data.</text>
</comment>
<gene>
    <name evidence="2" type="ORF">Tci_638090</name>
</gene>
<sequence>MLDSRRPISGMTTTGALVVIQEMDNHSHKWHEGGSIRGLRGNSSNGKSVITNKLNDLGRGMRKLKESVHTIQENVMKVGEMNKTPKQTPVIGTFASKVKRRIAEEQERTFMESLENVPANTSLIDTLRKTPNYTKSLQELVSKKKRIEEVSMVKLNARCSAVLQNELPSKEKDPGPMLATAHARIDVFGKKILLETIRSMETWEISLELDDLFLGNRVKPFGVPSDSKSDMGIVLNDFSGNQKDLLDEQAPQFRQNVVKNKREKDKIRTKPDQIKKKREAWKSPEVSKTNHNQDIRKKKKIQSPGTKTDKP</sequence>
<evidence type="ECO:0000313" key="2">
    <source>
        <dbReference type="EMBL" id="GFA66118.1"/>
    </source>
</evidence>
<accession>A0A699JZE6</accession>
<name>A0A699JZE6_TANCI</name>
<protein>
    <recommendedName>
        <fullName evidence="3">Reverse transcriptase domain-containing protein</fullName>
    </recommendedName>
</protein>
<organism evidence="2">
    <name type="scientific">Tanacetum cinerariifolium</name>
    <name type="common">Dalmatian daisy</name>
    <name type="synonym">Chrysanthemum cinerariifolium</name>
    <dbReference type="NCBI Taxonomy" id="118510"/>
    <lineage>
        <taxon>Eukaryota</taxon>
        <taxon>Viridiplantae</taxon>
        <taxon>Streptophyta</taxon>
        <taxon>Embryophyta</taxon>
        <taxon>Tracheophyta</taxon>
        <taxon>Spermatophyta</taxon>
        <taxon>Magnoliopsida</taxon>
        <taxon>eudicotyledons</taxon>
        <taxon>Gunneridae</taxon>
        <taxon>Pentapetalae</taxon>
        <taxon>asterids</taxon>
        <taxon>campanulids</taxon>
        <taxon>Asterales</taxon>
        <taxon>Asteraceae</taxon>
        <taxon>Asteroideae</taxon>
        <taxon>Anthemideae</taxon>
        <taxon>Anthemidinae</taxon>
        <taxon>Tanacetum</taxon>
    </lineage>
</organism>